<dbReference type="InterPro" id="IPR039702">
    <property type="entry name" value="FPS1-like"/>
</dbReference>
<comment type="pathway">
    <text evidence="5">Pheromone biosynthesis.</text>
</comment>
<sequence>MCRALIESALRRVCKRFMNKAIARFPKGTLEHDIVNYKALSLFKETVFGGKYGRAQLCIDATKAMLPKLDEAKRALFDEVASTIEIEQTFYLIADDIMDGSETRRGKLCWYKRPEVGLSAINDCFLLEAFIEDILRDILSDHPNVDRICEAYRKSKRITLIGQLLDTNSVRNLDALSWQRHSYSKQFLINEFIFRYELLVEHKTSHYSFFNPIEMALFLADYLGHHQLVRDITYKIGFLFQAQASLS</sequence>
<dbReference type="GO" id="GO:0046872">
    <property type="term" value="F:metal ion binding"/>
    <property type="evidence" value="ECO:0007669"/>
    <property type="project" value="UniProtKB-KW"/>
</dbReference>
<dbReference type="InterPro" id="IPR000092">
    <property type="entry name" value="Polyprenyl_synt"/>
</dbReference>
<dbReference type="AlphaFoldDB" id="A0A2A2JD47"/>
<dbReference type="EMBL" id="LIAE01010514">
    <property type="protein sequence ID" value="PAV59575.1"/>
    <property type="molecule type" value="Genomic_DNA"/>
</dbReference>
<dbReference type="GO" id="GO:0004161">
    <property type="term" value="F:dimethylallyltranstransferase activity"/>
    <property type="evidence" value="ECO:0007669"/>
    <property type="project" value="TreeGrafter"/>
</dbReference>
<evidence type="ECO:0000313" key="7">
    <source>
        <dbReference type="EMBL" id="PAV59575.1"/>
    </source>
</evidence>
<proteinExistence type="predicted"/>
<evidence type="ECO:0000256" key="6">
    <source>
        <dbReference type="ARBA" id="ARBA00034546"/>
    </source>
</evidence>
<evidence type="ECO:0000256" key="1">
    <source>
        <dbReference type="ARBA" id="ARBA00001946"/>
    </source>
</evidence>
<dbReference type="OrthoDB" id="10257492at2759"/>
<evidence type="ECO:0000256" key="2">
    <source>
        <dbReference type="ARBA" id="ARBA00022679"/>
    </source>
</evidence>
<dbReference type="PROSITE" id="PS00723">
    <property type="entry name" value="POLYPRENYL_SYNTHASE_1"/>
    <property type="match status" value="1"/>
</dbReference>
<dbReference type="GO" id="GO:0004337">
    <property type="term" value="F:(2E,6E)-farnesyl diphosphate synthase activity"/>
    <property type="evidence" value="ECO:0007669"/>
    <property type="project" value="TreeGrafter"/>
</dbReference>
<evidence type="ECO:0000256" key="5">
    <source>
        <dbReference type="ARBA" id="ARBA00033740"/>
    </source>
</evidence>
<dbReference type="InterPro" id="IPR033749">
    <property type="entry name" value="Polyprenyl_synt_CS"/>
</dbReference>
<dbReference type="Gene3D" id="1.10.600.10">
    <property type="entry name" value="Farnesyl Diphosphate Synthase"/>
    <property type="match status" value="1"/>
</dbReference>
<dbReference type="SUPFAM" id="SSF48576">
    <property type="entry name" value="Terpenoid synthases"/>
    <property type="match status" value="1"/>
</dbReference>
<dbReference type="Proteomes" id="UP000218231">
    <property type="component" value="Unassembled WGS sequence"/>
</dbReference>
<reference evidence="7 8" key="1">
    <citation type="journal article" date="2017" name="Curr. Biol.">
        <title>Genome architecture and evolution of a unichromosomal asexual nematode.</title>
        <authorList>
            <person name="Fradin H."/>
            <person name="Zegar C."/>
            <person name="Gutwein M."/>
            <person name="Lucas J."/>
            <person name="Kovtun M."/>
            <person name="Corcoran D."/>
            <person name="Baugh L.R."/>
            <person name="Kiontke K."/>
            <person name="Gunsalus K."/>
            <person name="Fitch D.H."/>
            <person name="Piano F."/>
        </authorList>
    </citation>
    <scope>NUCLEOTIDE SEQUENCE [LARGE SCALE GENOMIC DNA]</scope>
    <source>
        <strain evidence="7">PF1309</strain>
    </source>
</reference>
<keyword evidence="3" id="KW-0479">Metal-binding</keyword>
<comment type="cofactor">
    <cofactor evidence="1">
        <name>Mg(2+)</name>
        <dbReference type="ChEBI" id="CHEBI:18420"/>
    </cofactor>
</comment>
<dbReference type="InterPro" id="IPR008949">
    <property type="entry name" value="Isoprenoid_synthase_dom_sf"/>
</dbReference>
<keyword evidence="4" id="KW-0460">Magnesium</keyword>
<dbReference type="PANTHER" id="PTHR11525">
    <property type="entry name" value="FARNESYL-PYROPHOSPHATE SYNTHETASE"/>
    <property type="match status" value="1"/>
</dbReference>
<organism evidence="7 8">
    <name type="scientific">Diploscapter pachys</name>
    <dbReference type="NCBI Taxonomy" id="2018661"/>
    <lineage>
        <taxon>Eukaryota</taxon>
        <taxon>Metazoa</taxon>
        <taxon>Ecdysozoa</taxon>
        <taxon>Nematoda</taxon>
        <taxon>Chromadorea</taxon>
        <taxon>Rhabditida</taxon>
        <taxon>Rhabditina</taxon>
        <taxon>Rhabditomorpha</taxon>
        <taxon>Rhabditoidea</taxon>
        <taxon>Rhabditidae</taxon>
        <taxon>Diploscapter</taxon>
    </lineage>
</organism>
<dbReference type="GO" id="GO:0042811">
    <property type="term" value="P:pheromone biosynthetic process"/>
    <property type="evidence" value="ECO:0007669"/>
    <property type="project" value="UniProtKB-ARBA"/>
</dbReference>
<comment type="caution">
    <text evidence="7">The sequence shown here is derived from an EMBL/GenBank/DDBJ whole genome shotgun (WGS) entry which is preliminary data.</text>
</comment>
<accession>A0A2A2JD47</accession>
<evidence type="ECO:0000313" key="8">
    <source>
        <dbReference type="Proteomes" id="UP000218231"/>
    </source>
</evidence>
<name>A0A2A2JD47_9BILA</name>
<protein>
    <recommendedName>
        <fullName evidence="6">Farnesyl pyrophosphate synthase</fullName>
    </recommendedName>
</protein>
<dbReference type="Pfam" id="PF00348">
    <property type="entry name" value="polyprenyl_synt"/>
    <property type="match status" value="1"/>
</dbReference>
<evidence type="ECO:0000256" key="3">
    <source>
        <dbReference type="ARBA" id="ARBA00022723"/>
    </source>
</evidence>
<dbReference type="GO" id="GO:0005737">
    <property type="term" value="C:cytoplasm"/>
    <property type="evidence" value="ECO:0007669"/>
    <property type="project" value="TreeGrafter"/>
</dbReference>
<keyword evidence="2" id="KW-0808">Transferase</keyword>
<dbReference type="GO" id="GO:0045337">
    <property type="term" value="P:farnesyl diphosphate biosynthetic process"/>
    <property type="evidence" value="ECO:0007669"/>
    <property type="project" value="TreeGrafter"/>
</dbReference>
<dbReference type="PANTHER" id="PTHR11525:SF0">
    <property type="entry name" value="FARNESYL PYROPHOSPHATE SYNTHASE"/>
    <property type="match status" value="1"/>
</dbReference>
<dbReference type="STRING" id="2018661.A0A2A2JD47"/>
<gene>
    <name evidence="7" type="ORF">WR25_01840</name>
</gene>
<evidence type="ECO:0000256" key="4">
    <source>
        <dbReference type="ARBA" id="ARBA00022842"/>
    </source>
</evidence>
<keyword evidence="8" id="KW-1185">Reference proteome</keyword>